<keyword evidence="2" id="KW-1185">Reference proteome</keyword>
<evidence type="ECO:0000313" key="2">
    <source>
        <dbReference type="Proteomes" id="UP001497453"/>
    </source>
</evidence>
<dbReference type="EMBL" id="OZ037950">
    <property type="protein sequence ID" value="CAL1713424.1"/>
    <property type="molecule type" value="Genomic_DNA"/>
</dbReference>
<organism evidence="1 2">
    <name type="scientific">Somion occarium</name>
    <dbReference type="NCBI Taxonomy" id="3059160"/>
    <lineage>
        <taxon>Eukaryota</taxon>
        <taxon>Fungi</taxon>
        <taxon>Dikarya</taxon>
        <taxon>Basidiomycota</taxon>
        <taxon>Agaricomycotina</taxon>
        <taxon>Agaricomycetes</taxon>
        <taxon>Polyporales</taxon>
        <taxon>Cerrenaceae</taxon>
        <taxon>Somion</taxon>
    </lineage>
</organism>
<reference evidence="2" key="1">
    <citation type="submission" date="2024-04" db="EMBL/GenBank/DDBJ databases">
        <authorList>
            <person name="Shaw F."/>
            <person name="Minotto A."/>
        </authorList>
    </citation>
    <scope>NUCLEOTIDE SEQUENCE [LARGE SCALE GENOMIC DNA]</scope>
</reference>
<evidence type="ECO:0000313" key="1">
    <source>
        <dbReference type="EMBL" id="CAL1713424.1"/>
    </source>
</evidence>
<proteinExistence type="predicted"/>
<name>A0ABP1E3I3_9APHY</name>
<gene>
    <name evidence="1" type="ORF">GFSPODELE1_LOCUS9297</name>
</gene>
<dbReference type="Proteomes" id="UP001497453">
    <property type="component" value="Chromosome 7"/>
</dbReference>
<protein>
    <submittedName>
        <fullName evidence="1">Uncharacterized protein</fullName>
    </submittedName>
</protein>
<sequence length="129" mass="14568">MQPVRHLRARRVRAHVLSSPRLQPRPRSIVAAYGYITQCLLIPHIQQSPVLSVLAARYSGTFLQSPAFSQLTYNSAIHESSPKLRRHKLSYKQLHPCPSLRARASQYLLHSSSRNLSSNSTDVLDVQLS</sequence>
<accession>A0ABP1E3I3</accession>